<gene>
    <name evidence="2" type="ORF">QO011_004039</name>
</gene>
<dbReference type="Proteomes" id="UP001242480">
    <property type="component" value="Unassembled WGS sequence"/>
</dbReference>
<dbReference type="Gene3D" id="3.60.15.10">
    <property type="entry name" value="Ribonuclease Z/Hydroxyacylglutathione hydrolase-like"/>
    <property type="match status" value="1"/>
</dbReference>
<evidence type="ECO:0000259" key="1">
    <source>
        <dbReference type="SMART" id="SM00849"/>
    </source>
</evidence>
<proteinExistence type="predicted"/>
<sequence>MRVTILGCGDAFGSGGRFQAATLIEAGGAACLLDCGASTMSAINTYGVDPDRIDLIALTHLHGDHFGGVPFFLLDAQWLRARRRPLVIAGPPGTGERLRSANEVLFNGSANRSDWGFSWRVEEIEPGASHSLCGFDIRTVEVVHPCGAPPTAVRIEADGKAFVHSGDTEWTDALPAIARGTDLFFLECFAYRPTPTHLDYTTILARRDAFDAAAIVLTHLGPEMLKRLDAVDRALFDVAEDGRVFEL</sequence>
<feature type="domain" description="Metallo-beta-lactamase" evidence="1">
    <location>
        <begin position="18"/>
        <end position="219"/>
    </location>
</feature>
<dbReference type="CDD" id="cd07740">
    <property type="entry name" value="metallo-hydrolase-like_MBL-fold"/>
    <property type="match status" value="1"/>
</dbReference>
<name>A0ABU0J9S1_9HYPH</name>
<evidence type="ECO:0000313" key="3">
    <source>
        <dbReference type="Proteomes" id="UP001242480"/>
    </source>
</evidence>
<protein>
    <submittedName>
        <fullName evidence="2">Ribonuclease BN (tRNA processing enzyme)</fullName>
    </submittedName>
</protein>
<dbReference type="EMBL" id="JAUSVX010000007">
    <property type="protein sequence ID" value="MDQ0471020.1"/>
    <property type="molecule type" value="Genomic_DNA"/>
</dbReference>
<dbReference type="SMART" id="SM00849">
    <property type="entry name" value="Lactamase_B"/>
    <property type="match status" value="1"/>
</dbReference>
<reference evidence="2 3" key="1">
    <citation type="submission" date="2023-07" db="EMBL/GenBank/DDBJ databases">
        <title>Genomic Encyclopedia of Type Strains, Phase IV (KMG-IV): sequencing the most valuable type-strain genomes for metagenomic binning, comparative biology and taxonomic classification.</title>
        <authorList>
            <person name="Goeker M."/>
        </authorList>
    </citation>
    <scope>NUCLEOTIDE SEQUENCE [LARGE SCALE GENOMIC DNA]</scope>
    <source>
        <strain evidence="2 3">DSM 19619</strain>
    </source>
</reference>
<dbReference type="InterPro" id="IPR036866">
    <property type="entry name" value="RibonucZ/Hydroxyglut_hydro"/>
</dbReference>
<dbReference type="Pfam" id="PF23023">
    <property type="entry name" value="Anti-Pycsar_Apyc1"/>
    <property type="match status" value="1"/>
</dbReference>
<dbReference type="SUPFAM" id="SSF56281">
    <property type="entry name" value="Metallo-hydrolase/oxidoreductase"/>
    <property type="match status" value="1"/>
</dbReference>
<evidence type="ECO:0000313" key="2">
    <source>
        <dbReference type="EMBL" id="MDQ0471020.1"/>
    </source>
</evidence>
<dbReference type="PANTHER" id="PTHR46018">
    <property type="entry name" value="ZINC PHOSPHODIESTERASE ELAC PROTEIN 1"/>
    <property type="match status" value="1"/>
</dbReference>
<organism evidence="2 3">
    <name type="scientific">Labrys wisconsinensis</name>
    <dbReference type="NCBI Taxonomy" id="425677"/>
    <lineage>
        <taxon>Bacteria</taxon>
        <taxon>Pseudomonadati</taxon>
        <taxon>Pseudomonadota</taxon>
        <taxon>Alphaproteobacteria</taxon>
        <taxon>Hyphomicrobiales</taxon>
        <taxon>Xanthobacteraceae</taxon>
        <taxon>Labrys</taxon>
    </lineage>
</organism>
<dbReference type="InterPro" id="IPR001279">
    <property type="entry name" value="Metallo-B-lactamas"/>
</dbReference>
<dbReference type="PANTHER" id="PTHR46018:SF7">
    <property type="entry name" value="RIBONUCLEASE Z"/>
    <property type="match status" value="1"/>
</dbReference>
<accession>A0ABU0J9S1</accession>
<comment type="caution">
    <text evidence="2">The sequence shown here is derived from an EMBL/GenBank/DDBJ whole genome shotgun (WGS) entry which is preliminary data.</text>
</comment>
<keyword evidence="3" id="KW-1185">Reference proteome</keyword>
<dbReference type="RefSeq" id="WP_307275494.1">
    <property type="nucleotide sequence ID" value="NZ_JAUSVX010000007.1"/>
</dbReference>